<protein>
    <recommendedName>
        <fullName evidence="4">Excinuclease ABC subunit A</fullName>
    </recommendedName>
</protein>
<evidence type="ECO:0008006" key="4">
    <source>
        <dbReference type="Google" id="ProtNLM"/>
    </source>
</evidence>
<dbReference type="RefSeq" id="WP_172686472.1">
    <property type="nucleotide sequence ID" value="NZ_BSFH01000046.1"/>
</dbReference>
<keyword evidence="3" id="KW-1185">Reference proteome</keyword>
<feature type="signal peptide" evidence="1">
    <location>
        <begin position="1"/>
        <end position="21"/>
    </location>
</feature>
<evidence type="ECO:0000313" key="3">
    <source>
        <dbReference type="Proteomes" id="UP001143349"/>
    </source>
</evidence>
<comment type="caution">
    <text evidence="2">The sequence shown here is derived from an EMBL/GenBank/DDBJ whole genome shotgun (WGS) entry which is preliminary data.</text>
</comment>
<dbReference type="Proteomes" id="UP001143349">
    <property type="component" value="Unassembled WGS sequence"/>
</dbReference>
<proteinExistence type="predicted"/>
<name>A0AAD3NYZ6_9RHOB</name>
<dbReference type="EMBL" id="BSFH01000046">
    <property type="protein sequence ID" value="GLK65171.1"/>
    <property type="molecule type" value="Genomic_DNA"/>
</dbReference>
<sequence>MKIASTIAALAVTSFCGPALAAGWTEGFERGTYYHTLTLDDLKMIVVCDAEGTRGKNAGYITVEAGGNDHIDGTLAVSLDGKAASTRLEYGSAFEKTNPTAFKAITDRLAAAGAITVSVADKEWSFTNPKPVNLHCK</sequence>
<keyword evidence="1" id="KW-0732">Signal</keyword>
<feature type="chain" id="PRO_5042181287" description="Excinuclease ABC subunit A" evidence="1">
    <location>
        <begin position="22"/>
        <end position="137"/>
    </location>
</feature>
<organism evidence="2 3">
    <name type="scientific">Paracoccus kondratievae</name>
    <dbReference type="NCBI Taxonomy" id="135740"/>
    <lineage>
        <taxon>Bacteria</taxon>
        <taxon>Pseudomonadati</taxon>
        <taxon>Pseudomonadota</taxon>
        <taxon>Alphaproteobacteria</taxon>
        <taxon>Rhodobacterales</taxon>
        <taxon>Paracoccaceae</taxon>
        <taxon>Paracoccus</taxon>
    </lineage>
</organism>
<dbReference type="AlphaFoldDB" id="A0AAD3NYZ6"/>
<evidence type="ECO:0000313" key="2">
    <source>
        <dbReference type="EMBL" id="GLK65171.1"/>
    </source>
</evidence>
<reference evidence="2" key="1">
    <citation type="journal article" date="2014" name="Int. J. Syst. Evol. Microbiol.">
        <title>Complete genome sequence of Corynebacterium casei LMG S-19264T (=DSM 44701T), isolated from a smear-ripened cheese.</title>
        <authorList>
            <consortium name="US DOE Joint Genome Institute (JGI-PGF)"/>
            <person name="Walter F."/>
            <person name="Albersmeier A."/>
            <person name="Kalinowski J."/>
            <person name="Ruckert C."/>
        </authorList>
    </citation>
    <scope>NUCLEOTIDE SEQUENCE</scope>
    <source>
        <strain evidence="2">VKM B-2222</strain>
    </source>
</reference>
<accession>A0AAD3NYZ6</accession>
<gene>
    <name evidence="2" type="ORF">GCM10017635_26420</name>
</gene>
<reference evidence="2" key="2">
    <citation type="submission" date="2023-01" db="EMBL/GenBank/DDBJ databases">
        <authorList>
            <person name="Sun Q."/>
            <person name="Evtushenko L."/>
        </authorList>
    </citation>
    <scope>NUCLEOTIDE SEQUENCE</scope>
    <source>
        <strain evidence="2">VKM B-2222</strain>
    </source>
</reference>
<evidence type="ECO:0000256" key="1">
    <source>
        <dbReference type="SAM" id="SignalP"/>
    </source>
</evidence>